<dbReference type="PANTHER" id="PTHR21043:SF0">
    <property type="entry name" value="MITOCHONDRIAL ASSEMBLY OF RIBOSOMAL LARGE SUBUNIT PROTEIN 1"/>
    <property type="match status" value="1"/>
</dbReference>
<dbReference type="AlphaFoldDB" id="A0A9N9Q8L4"/>
<dbReference type="GO" id="GO:0090071">
    <property type="term" value="P:negative regulation of ribosome biogenesis"/>
    <property type="evidence" value="ECO:0007669"/>
    <property type="project" value="TreeGrafter"/>
</dbReference>
<dbReference type="HAMAP" id="MF_01477">
    <property type="entry name" value="Iojap_RsfS"/>
    <property type="match status" value="1"/>
</dbReference>
<dbReference type="GO" id="GO:0043023">
    <property type="term" value="F:ribosomal large subunit binding"/>
    <property type="evidence" value="ECO:0007669"/>
    <property type="project" value="TreeGrafter"/>
</dbReference>
<dbReference type="Pfam" id="PF02410">
    <property type="entry name" value="RsfS"/>
    <property type="match status" value="1"/>
</dbReference>
<evidence type="ECO:0000256" key="2">
    <source>
        <dbReference type="ARBA" id="ARBA00010574"/>
    </source>
</evidence>
<dbReference type="EMBL" id="OU892277">
    <property type="protein sequence ID" value="CAG9760142.1"/>
    <property type="molecule type" value="Genomic_DNA"/>
</dbReference>
<evidence type="ECO:0000256" key="4">
    <source>
        <dbReference type="ARBA" id="ARBA00053669"/>
    </source>
</evidence>
<evidence type="ECO:0000256" key="3">
    <source>
        <dbReference type="ARBA" id="ARBA00023128"/>
    </source>
</evidence>
<evidence type="ECO:0000256" key="1">
    <source>
        <dbReference type="ARBA" id="ARBA00004173"/>
    </source>
</evidence>
<evidence type="ECO:0000313" key="6">
    <source>
        <dbReference type="EMBL" id="CAG9760142.1"/>
    </source>
</evidence>
<protein>
    <recommendedName>
        <fullName evidence="5">Mitochondrial assembly of ribosomal large subunit protein 1</fullName>
    </recommendedName>
</protein>
<proteinExistence type="inferred from homology"/>
<dbReference type="NCBIfam" id="TIGR00090">
    <property type="entry name" value="rsfS_iojap_ybeB"/>
    <property type="match status" value="1"/>
</dbReference>
<comment type="function">
    <text evidence="4">Required for normal mitochondrial ribosome function and mitochondrial translation. May play a role in ribosome biogenesis by preventing premature association of the 28S and 39S ribosomal subunits. Interacts with mitochondrial ribosomal protein uL14m (MRPL14), probably blocking formation of intersubunit bridge B8, preventing association of the 28S and 39S ribosomal subunits. Addition to isolated mitochondrial ribosomal subunits partially inhibits translation, probably by interfering with the association of the 28S and 39S ribosomal subunits and the formation of functional ribosomes. May also participate in the assembly and/or regulation of the stability of the large subunit of the mitochondrial ribosome. May function as a ribosomal silencing factor.</text>
</comment>
<accession>A0A9N9Q8L4</accession>
<dbReference type="Gene3D" id="3.30.460.10">
    <property type="entry name" value="Beta Polymerase, domain 2"/>
    <property type="match status" value="1"/>
</dbReference>
<reference evidence="6" key="1">
    <citation type="submission" date="2022-01" db="EMBL/GenBank/DDBJ databases">
        <authorList>
            <person name="King R."/>
        </authorList>
    </citation>
    <scope>NUCLEOTIDE SEQUENCE</scope>
</reference>
<dbReference type="OrthoDB" id="21330at2759"/>
<dbReference type="SUPFAM" id="SSF81301">
    <property type="entry name" value="Nucleotidyltransferase"/>
    <property type="match status" value="1"/>
</dbReference>
<dbReference type="FunFam" id="3.30.460.10:FF:000018">
    <property type="entry name" value="Mitochondrial assembly of ribosomal large subunit 1"/>
    <property type="match status" value="1"/>
</dbReference>
<keyword evidence="3" id="KW-0496">Mitochondrion</keyword>
<dbReference type="PANTHER" id="PTHR21043">
    <property type="entry name" value="IOJAP SUPERFAMILY ORTHOLOG"/>
    <property type="match status" value="1"/>
</dbReference>
<sequence>MSKITNLLTRCIKHQIRQPNIRHFTTTYTCFVSKNNPEATEIASSYEQFKIDQQRDLKESSEEILDVYKERLKYSTLLEENEETTSRYANLNLTRGVHGVYDIEDLIEVLKNQQAEEIFVASIPKEIKYVDYIVVVSGRSQRHMQAMAQFVKRVYKLKRNSLDIVPKVEGENSPDWIAMDMGNIALHIFSKNSRLVYDLDCLWAVGPKYDEEFNKKEALSSLLESHTFSLEGLEPAK</sequence>
<gene>
    <name evidence="6" type="ORF">CEUTPL_LOCUS878</name>
</gene>
<dbReference type="Proteomes" id="UP001152799">
    <property type="component" value="Chromosome 1"/>
</dbReference>
<evidence type="ECO:0000256" key="5">
    <source>
        <dbReference type="ARBA" id="ARBA00073331"/>
    </source>
</evidence>
<dbReference type="GO" id="GO:0017148">
    <property type="term" value="P:negative regulation of translation"/>
    <property type="evidence" value="ECO:0007669"/>
    <property type="project" value="TreeGrafter"/>
</dbReference>
<keyword evidence="7" id="KW-1185">Reference proteome</keyword>
<organism evidence="6 7">
    <name type="scientific">Ceutorhynchus assimilis</name>
    <name type="common">cabbage seed weevil</name>
    <dbReference type="NCBI Taxonomy" id="467358"/>
    <lineage>
        <taxon>Eukaryota</taxon>
        <taxon>Metazoa</taxon>
        <taxon>Ecdysozoa</taxon>
        <taxon>Arthropoda</taxon>
        <taxon>Hexapoda</taxon>
        <taxon>Insecta</taxon>
        <taxon>Pterygota</taxon>
        <taxon>Neoptera</taxon>
        <taxon>Endopterygota</taxon>
        <taxon>Coleoptera</taxon>
        <taxon>Polyphaga</taxon>
        <taxon>Cucujiformia</taxon>
        <taxon>Curculionidae</taxon>
        <taxon>Ceutorhynchinae</taxon>
        <taxon>Ceutorhynchus</taxon>
    </lineage>
</organism>
<evidence type="ECO:0000313" key="7">
    <source>
        <dbReference type="Proteomes" id="UP001152799"/>
    </source>
</evidence>
<comment type="similarity">
    <text evidence="2">Belongs to the Iojap/RsfS family.</text>
</comment>
<name>A0A9N9Q8L4_9CUCU</name>
<dbReference type="InterPro" id="IPR004394">
    <property type="entry name" value="Iojap/RsfS/C7orf30"/>
</dbReference>
<comment type="subcellular location">
    <subcellularLocation>
        <location evidence="1">Mitochondrion</location>
    </subcellularLocation>
</comment>
<dbReference type="GO" id="GO:0005739">
    <property type="term" value="C:mitochondrion"/>
    <property type="evidence" value="ECO:0007669"/>
    <property type="project" value="UniProtKB-SubCell"/>
</dbReference>
<dbReference type="InterPro" id="IPR043519">
    <property type="entry name" value="NT_sf"/>
</dbReference>